<dbReference type="GO" id="GO:0005829">
    <property type="term" value="C:cytosol"/>
    <property type="evidence" value="ECO:0007669"/>
    <property type="project" value="TreeGrafter"/>
</dbReference>
<evidence type="ECO:0000313" key="2">
    <source>
        <dbReference type="EMBL" id="RAO95216.1"/>
    </source>
</evidence>
<dbReference type="InterPro" id="IPR029039">
    <property type="entry name" value="Flavoprotein-like_sf"/>
</dbReference>
<dbReference type="GO" id="GO:0016491">
    <property type="term" value="F:oxidoreductase activity"/>
    <property type="evidence" value="ECO:0007669"/>
    <property type="project" value="InterPro"/>
</dbReference>
<name>A0A328PPY2_9MOLU</name>
<dbReference type="AlphaFoldDB" id="A0A328PPY2"/>
<dbReference type="OrthoDB" id="9806724at2"/>
<dbReference type="SUPFAM" id="SSF52218">
    <property type="entry name" value="Flavoproteins"/>
    <property type="match status" value="1"/>
</dbReference>
<keyword evidence="3" id="KW-1185">Reference proteome</keyword>
<dbReference type="PANTHER" id="PTHR30543:SF21">
    <property type="entry name" value="NAD(P)H-DEPENDENT FMN REDUCTASE LOT6"/>
    <property type="match status" value="1"/>
</dbReference>
<accession>A0A328PPY2</accession>
<dbReference type="RefSeq" id="WP_112665179.1">
    <property type="nucleotide sequence ID" value="NZ_QKVO01000002.1"/>
</dbReference>
<gene>
    <name evidence="2" type="ORF">DNK47_01155</name>
</gene>
<evidence type="ECO:0000259" key="1">
    <source>
        <dbReference type="Pfam" id="PF03358"/>
    </source>
</evidence>
<feature type="domain" description="NADPH-dependent FMN reductase-like" evidence="1">
    <location>
        <begin position="4"/>
        <end position="124"/>
    </location>
</feature>
<dbReference type="PANTHER" id="PTHR30543">
    <property type="entry name" value="CHROMATE REDUCTASE"/>
    <property type="match status" value="1"/>
</dbReference>
<reference evidence="3" key="1">
    <citation type="submission" date="2018-06" db="EMBL/GenBank/DDBJ databases">
        <authorList>
            <person name="Martinez Ocampo F."/>
            <person name="Quiroz Castaneda R.E."/>
            <person name="Rojas Lopez X."/>
        </authorList>
    </citation>
    <scope>NUCLEOTIDE SEQUENCE [LARGE SCALE GENOMIC DNA]</scope>
    <source>
        <strain evidence="3">INIFAP02</strain>
    </source>
</reference>
<organism evidence="2 3">
    <name type="scientific">Mycoplasma wenyonii</name>
    <dbReference type="NCBI Taxonomy" id="65123"/>
    <lineage>
        <taxon>Bacteria</taxon>
        <taxon>Bacillati</taxon>
        <taxon>Mycoplasmatota</taxon>
        <taxon>Mollicutes</taxon>
        <taxon>Mycoplasmataceae</taxon>
        <taxon>Mycoplasma</taxon>
    </lineage>
</organism>
<protein>
    <submittedName>
        <fullName evidence="2">NAD(P)H-dependent oxidoreductase</fullName>
    </submittedName>
</protein>
<dbReference type="Proteomes" id="UP000249762">
    <property type="component" value="Unassembled WGS sequence"/>
</dbReference>
<proteinExistence type="predicted"/>
<sequence length="159" mass="18232">MLKKLIICGSNSKKSRSVTLAEQLSRELSIWAIYLNVSENIPLLNNDLTAKKEFPPTITFLVEKIREHDAIILVFPQYNYNFSGFLKNVLDWCSLVSRKIFHSKILVLLGVSLTESGSDEFKQVTSFTCNALGADKIVFLNWTPNTRFEELIKNIKRYV</sequence>
<evidence type="ECO:0000313" key="3">
    <source>
        <dbReference type="Proteomes" id="UP000249762"/>
    </source>
</evidence>
<comment type="caution">
    <text evidence="2">The sequence shown here is derived from an EMBL/GenBank/DDBJ whole genome shotgun (WGS) entry which is preliminary data.</text>
</comment>
<dbReference type="EMBL" id="QKVO01000002">
    <property type="protein sequence ID" value="RAO95216.1"/>
    <property type="molecule type" value="Genomic_DNA"/>
</dbReference>
<dbReference type="InterPro" id="IPR005025">
    <property type="entry name" value="FMN_Rdtase-like_dom"/>
</dbReference>
<dbReference type="Gene3D" id="3.40.50.360">
    <property type="match status" value="1"/>
</dbReference>
<dbReference type="Pfam" id="PF03358">
    <property type="entry name" value="FMN_red"/>
    <property type="match status" value="1"/>
</dbReference>
<dbReference type="InterPro" id="IPR050712">
    <property type="entry name" value="NAD(P)H-dep_reductase"/>
</dbReference>
<dbReference type="GO" id="GO:0010181">
    <property type="term" value="F:FMN binding"/>
    <property type="evidence" value="ECO:0007669"/>
    <property type="project" value="TreeGrafter"/>
</dbReference>